<organism evidence="2 3">
    <name type="scientific">Candidatus Fischerbacteria bacterium RBG_13_37_8</name>
    <dbReference type="NCBI Taxonomy" id="1817863"/>
    <lineage>
        <taxon>Bacteria</taxon>
        <taxon>Candidatus Fischeribacteriota</taxon>
    </lineage>
</organism>
<feature type="transmembrane region" description="Helical" evidence="1">
    <location>
        <begin position="161"/>
        <end position="181"/>
    </location>
</feature>
<dbReference type="AlphaFoldDB" id="A0A1F5VJ87"/>
<keyword evidence="1" id="KW-1133">Transmembrane helix</keyword>
<keyword evidence="1" id="KW-0812">Transmembrane</keyword>
<evidence type="ECO:0008006" key="4">
    <source>
        <dbReference type="Google" id="ProtNLM"/>
    </source>
</evidence>
<reference evidence="2 3" key="1">
    <citation type="journal article" date="2016" name="Nat. Commun.">
        <title>Thousands of microbial genomes shed light on interconnected biogeochemical processes in an aquifer system.</title>
        <authorList>
            <person name="Anantharaman K."/>
            <person name="Brown C.T."/>
            <person name="Hug L.A."/>
            <person name="Sharon I."/>
            <person name="Castelle C.J."/>
            <person name="Probst A.J."/>
            <person name="Thomas B.C."/>
            <person name="Singh A."/>
            <person name="Wilkins M.J."/>
            <person name="Karaoz U."/>
            <person name="Brodie E.L."/>
            <person name="Williams K.H."/>
            <person name="Hubbard S.S."/>
            <person name="Banfield J.F."/>
        </authorList>
    </citation>
    <scope>NUCLEOTIDE SEQUENCE [LARGE SCALE GENOMIC DNA]</scope>
</reference>
<evidence type="ECO:0000313" key="2">
    <source>
        <dbReference type="EMBL" id="OGF63298.1"/>
    </source>
</evidence>
<dbReference type="STRING" id="1817863.A2Y62_00505"/>
<accession>A0A1F5VJ87</accession>
<proteinExistence type="predicted"/>
<sequence>MKKMKYSKVRLFILISVVAIFIMPSMVLFGQGYKPKIVLSMQVSHTKVALNRTVDLKAVLSWIGEMDRFSIVEVENPLLSNFEIAGTSSSSRSEVKGGETHIFKEYVYTLKPKELGMGYVDVVNVRVRDNTLGNNEDLTTQRIPVEVIDPIPEKGKLKLPWYYIIPAILILIIAVGGLLLYRRKKERERQQKVEPPPPTELEYLENLRNQFNLDQPNLHDDFFGLSRLLRRYLSAKFSIRALELTTDDVAAALESTALDTNQLANVKRMLLRCDEIKFSGTEGTREELMQFYTLFEGMLEVFLRKTKEET</sequence>
<comment type="caution">
    <text evidence="2">The sequence shown here is derived from an EMBL/GenBank/DDBJ whole genome shotgun (WGS) entry which is preliminary data.</text>
</comment>
<evidence type="ECO:0000313" key="3">
    <source>
        <dbReference type="Proteomes" id="UP000178943"/>
    </source>
</evidence>
<dbReference type="Proteomes" id="UP000178943">
    <property type="component" value="Unassembled WGS sequence"/>
</dbReference>
<name>A0A1F5VJ87_9BACT</name>
<dbReference type="EMBL" id="MFGW01000166">
    <property type="protein sequence ID" value="OGF63298.1"/>
    <property type="molecule type" value="Genomic_DNA"/>
</dbReference>
<gene>
    <name evidence="2" type="ORF">A2Y62_00505</name>
</gene>
<evidence type="ECO:0000256" key="1">
    <source>
        <dbReference type="SAM" id="Phobius"/>
    </source>
</evidence>
<keyword evidence="1" id="KW-0472">Membrane</keyword>
<protein>
    <recommendedName>
        <fullName evidence="4">DUF4381 domain-containing protein</fullName>
    </recommendedName>
</protein>